<keyword evidence="3" id="KW-1185">Reference proteome</keyword>
<reference evidence="2 3" key="1">
    <citation type="submission" date="2023-06" db="EMBL/GenBank/DDBJ databases">
        <title>Black Yeasts Isolated from many extreme environments.</title>
        <authorList>
            <person name="Coleine C."/>
            <person name="Stajich J.E."/>
            <person name="Selbmann L."/>
        </authorList>
    </citation>
    <scope>NUCLEOTIDE SEQUENCE [LARGE SCALE GENOMIC DNA]</scope>
    <source>
        <strain evidence="2 3">CCFEE 5887</strain>
    </source>
</reference>
<feature type="compositionally biased region" description="Pro residues" evidence="1">
    <location>
        <begin position="66"/>
        <end position="75"/>
    </location>
</feature>
<sequence>MSTEMAADESSKICVFAMNDLFPGFMPPGPIPSPKFCLSSPTIPFPEEAAHPSDHHTPSQEECLLLPPPASPSPAPLDTTIVDLPAGAEACVASAVPAKEILEGGEPENKKKKKKKKTQKKKKKKQHCKKNKE</sequence>
<comment type="caution">
    <text evidence="2">The sequence shown here is derived from an EMBL/GenBank/DDBJ whole genome shotgun (WGS) entry which is preliminary data.</text>
</comment>
<gene>
    <name evidence="2" type="ORF">LTR25_006706</name>
</gene>
<proteinExistence type="predicted"/>
<dbReference type="EMBL" id="JAXLQG010000011">
    <property type="protein sequence ID" value="KAK5534674.1"/>
    <property type="molecule type" value="Genomic_DNA"/>
</dbReference>
<dbReference type="Proteomes" id="UP001345827">
    <property type="component" value="Unassembled WGS sequence"/>
</dbReference>
<feature type="region of interest" description="Disordered" evidence="1">
    <location>
        <begin position="41"/>
        <end position="80"/>
    </location>
</feature>
<feature type="compositionally biased region" description="Basic residues" evidence="1">
    <location>
        <begin position="110"/>
        <end position="133"/>
    </location>
</feature>
<protein>
    <submittedName>
        <fullName evidence="2">Uncharacterized protein</fullName>
    </submittedName>
</protein>
<feature type="compositionally biased region" description="Basic and acidic residues" evidence="1">
    <location>
        <begin position="48"/>
        <end position="59"/>
    </location>
</feature>
<organism evidence="2 3">
    <name type="scientific">Vermiconidia calcicola</name>
    <dbReference type="NCBI Taxonomy" id="1690605"/>
    <lineage>
        <taxon>Eukaryota</taxon>
        <taxon>Fungi</taxon>
        <taxon>Dikarya</taxon>
        <taxon>Ascomycota</taxon>
        <taxon>Pezizomycotina</taxon>
        <taxon>Dothideomycetes</taxon>
        <taxon>Dothideomycetidae</taxon>
        <taxon>Mycosphaerellales</taxon>
        <taxon>Extremaceae</taxon>
        <taxon>Vermiconidia</taxon>
    </lineage>
</organism>
<evidence type="ECO:0000256" key="1">
    <source>
        <dbReference type="SAM" id="MobiDB-lite"/>
    </source>
</evidence>
<accession>A0AAV9Q7T3</accession>
<dbReference type="AlphaFoldDB" id="A0AAV9Q7T3"/>
<feature type="region of interest" description="Disordered" evidence="1">
    <location>
        <begin position="101"/>
        <end position="133"/>
    </location>
</feature>
<evidence type="ECO:0000313" key="3">
    <source>
        <dbReference type="Proteomes" id="UP001345827"/>
    </source>
</evidence>
<name>A0AAV9Q7T3_9PEZI</name>
<evidence type="ECO:0000313" key="2">
    <source>
        <dbReference type="EMBL" id="KAK5534674.1"/>
    </source>
</evidence>